<dbReference type="Gene3D" id="1.10.760.10">
    <property type="entry name" value="Cytochrome c-like domain"/>
    <property type="match status" value="1"/>
</dbReference>
<accession>A0ABV7VAV2</accession>
<name>A0ABV7VAV2_9PROT</name>
<organism evidence="11 12">
    <name type="scientific">Ferrovibrio xuzhouensis</name>
    <dbReference type="NCBI Taxonomy" id="1576914"/>
    <lineage>
        <taxon>Bacteria</taxon>
        <taxon>Pseudomonadati</taxon>
        <taxon>Pseudomonadota</taxon>
        <taxon>Alphaproteobacteria</taxon>
        <taxon>Rhodospirillales</taxon>
        <taxon>Rhodospirillaceae</taxon>
        <taxon>Ferrovibrio</taxon>
    </lineage>
</organism>
<gene>
    <name evidence="11" type="ORF">ACFOOQ_03505</name>
</gene>
<keyword evidence="2" id="KW-0813">Transport</keyword>
<feature type="transmembrane region" description="Helical" evidence="9">
    <location>
        <begin position="6"/>
        <end position="27"/>
    </location>
</feature>
<keyword evidence="4 8" id="KW-0349">Heme</keyword>
<comment type="function">
    <text evidence="1">Cytochrome c2 is found mainly in purple, non-sulfur, photosynthetic bacteria where it functions as the electron donor to the oxidized bacteriochlorophyll in the photophosphorylation pathway. However, it may also have a role in the respiratory chain and is found in some non-photosynthetic bacteria.</text>
</comment>
<evidence type="ECO:0000313" key="11">
    <source>
        <dbReference type="EMBL" id="MFC3674594.1"/>
    </source>
</evidence>
<keyword evidence="9" id="KW-0812">Transmembrane</keyword>
<dbReference type="PRINTS" id="PR00604">
    <property type="entry name" value="CYTCHRMECIAB"/>
</dbReference>
<dbReference type="Proteomes" id="UP001595711">
    <property type="component" value="Unassembled WGS sequence"/>
</dbReference>
<reference evidence="12" key="1">
    <citation type="journal article" date="2019" name="Int. J. Syst. Evol. Microbiol.">
        <title>The Global Catalogue of Microorganisms (GCM) 10K type strain sequencing project: providing services to taxonomists for standard genome sequencing and annotation.</title>
        <authorList>
            <consortium name="The Broad Institute Genomics Platform"/>
            <consortium name="The Broad Institute Genome Sequencing Center for Infectious Disease"/>
            <person name="Wu L."/>
            <person name="Ma J."/>
        </authorList>
    </citation>
    <scope>NUCLEOTIDE SEQUENCE [LARGE SCALE GENOMIC DNA]</scope>
    <source>
        <strain evidence="12">KCTC 42182</strain>
    </source>
</reference>
<evidence type="ECO:0000259" key="10">
    <source>
        <dbReference type="PROSITE" id="PS51007"/>
    </source>
</evidence>
<dbReference type="Pfam" id="PF00034">
    <property type="entry name" value="Cytochrom_C"/>
    <property type="match status" value="1"/>
</dbReference>
<dbReference type="EMBL" id="JBHRYJ010000001">
    <property type="protein sequence ID" value="MFC3674594.1"/>
    <property type="molecule type" value="Genomic_DNA"/>
</dbReference>
<evidence type="ECO:0000256" key="4">
    <source>
        <dbReference type="ARBA" id="ARBA00022617"/>
    </source>
</evidence>
<dbReference type="RefSeq" id="WP_379721855.1">
    <property type="nucleotide sequence ID" value="NZ_JBHRYJ010000001.1"/>
</dbReference>
<keyword evidence="6" id="KW-0249">Electron transport</keyword>
<keyword evidence="9" id="KW-0472">Membrane</keyword>
<evidence type="ECO:0000256" key="9">
    <source>
        <dbReference type="SAM" id="Phobius"/>
    </source>
</evidence>
<evidence type="ECO:0000256" key="3">
    <source>
        <dbReference type="ARBA" id="ARBA00022531"/>
    </source>
</evidence>
<dbReference type="PROSITE" id="PS51007">
    <property type="entry name" value="CYTC"/>
    <property type="match status" value="1"/>
</dbReference>
<evidence type="ECO:0000256" key="2">
    <source>
        <dbReference type="ARBA" id="ARBA00022448"/>
    </source>
</evidence>
<dbReference type="InterPro" id="IPR009056">
    <property type="entry name" value="Cyt_c-like_dom"/>
</dbReference>
<protein>
    <submittedName>
        <fullName evidence="11">C-type cytochrome</fullName>
    </submittedName>
</protein>
<dbReference type="InterPro" id="IPR036909">
    <property type="entry name" value="Cyt_c-like_dom_sf"/>
</dbReference>
<keyword evidence="5 8" id="KW-0479">Metal-binding</keyword>
<comment type="caution">
    <text evidence="11">The sequence shown here is derived from an EMBL/GenBank/DDBJ whole genome shotgun (WGS) entry which is preliminary data.</text>
</comment>
<evidence type="ECO:0000313" key="12">
    <source>
        <dbReference type="Proteomes" id="UP001595711"/>
    </source>
</evidence>
<dbReference type="PANTHER" id="PTHR11961">
    <property type="entry name" value="CYTOCHROME C"/>
    <property type="match status" value="1"/>
</dbReference>
<evidence type="ECO:0000256" key="8">
    <source>
        <dbReference type="PROSITE-ProRule" id="PRU00433"/>
    </source>
</evidence>
<keyword evidence="12" id="KW-1185">Reference proteome</keyword>
<keyword evidence="3" id="KW-0602">Photosynthesis</keyword>
<proteinExistence type="predicted"/>
<evidence type="ECO:0000256" key="6">
    <source>
        <dbReference type="ARBA" id="ARBA00022982"/>
    </source>
</evidence>
<sequence length="182" mass="19451">MDSFELNKIIGAVLFCLLIIMGVNQFGNILIHEKPIKEAGFKVEVAEEAGAAGAAPKKEEQDPPVATLLAAADPAAGEKVATKCHACHTFDKGGAAKIGPNLYGIVGNHKGHMAGFAYSDAIKKTEGDWTYENLYHFLKKPQAYAPGTKMSFTGIPNPKQRADLLAYLHTLSDSPVPYPAAQ</sequence>
<dbReference type="InterPro" id="IPR002327">
    <property type="entry name" value="Cyt_c_1A/1B"/>
</dbReference>
<dbReference type="SUPFAM" id="SSF46626">
    <property type="entry name" value="Cytochrome c"/>
    <property type="match status" value="1"/>
</dbReference>
<keyword evidence="7 8" id="KW-0408">Iron</keyword>
<evidence type="ECO:0000256" key="7">
    <source>
        <dbReference type="ARBA" id="ARBA00023004"/>
    </source>
</evidence>
<feature type="domain" description="Cytochrome c" evidence="10">
    <location>
        <begin position="72"/>
        <end position="172"/>
    </location>
</feature>
<evidence type="ECO:0000256" key="5">
    <source>
        <dbReference type="ARBA" id="ARBA00022723"/>
    </source>
</evidence>
<keyword evidence="9" id="KW-1133">Transmembrane helix</keyword>
<evidence type="ECO:0000256" key="1">
    <source>
        <dbReference type="ARBA" id="ARBA00003590"/>
    </source>
</evidence>